<evidence type="ECO:0000313" key="3">
    <source>
        <dbReference type="EMBL" id="SFS64543.1"/>
    </source>
</evidence>
<dbReference type="PROSITE" id="PS51707">
    <property type="entry name" value="CYTH"/>
    <property type="match status" value="1"/>
</dbReference>
<dbReference type="Gene3D" id="2.40.320.10">
    <property type="entry name" value="Hypothetical Protein Pfu-838710-001"/>
    <property type="match status" value="1"/>
</dbReference>
<name>A0A1I6RIF0_9FLAO</name>
<dbReference type="PANTHER" id="PTHR40114">
    <property type="entry name" value="SLR0698 PROTEIN"/>
    <property type="match status" value="1"/>
</dbReference>
<protein>
    <submittedName>
        <fullName evidence="3">Adenylate cyclase</fullName>
    </submittedName>
</protein>
<dbReference type="InterPro" id="IPR033469">
    <property type="entry name" value="CYTH-like_dom_sf"/>
</dbReference>
<sequence length="156" mass="17926">MAQEIERKFLVKSDAFKTEALAKMRITQGYLSSIPERTVRVRIKGEKGFLTIKGIGNESGASRYEWEKEIAVEEVNQLLKICEPGVIDKTRFNVKSGEHTFEVDEFYGDNEGLVVAEIELSSEDENFEKPSWLGEEVTGQVKYYNSMLMKTPYKNW</sequence>
<evidence type="ECO:0000256" key="1">
    <source>
        <dbReference type="PIRSR" id="PIRSR016487-1"/>
    </source>
</evidence>
<dbReference type="Proteomes" id="UP000199312">
    <property type="component" value="Unassembled WGS sequence"/>
</dbReference>
<feature type="domain" description="CYTH" evidence="2">
    <location>
        <begin position="2"/>
        <end position="150"/>
    </location>
</feature>
<gene>
    <name evidence="3" type="ORF">SAMN04488006_2508</name>
</gene>
<dbReference type="STRING" id="593133.SAMN04488006_2508"/>
<keyword evidence="4" id="KW-1185">Reference proteome</keyword>
<dbReference type="PIRSF" id="PIRSF016487">
    <property type="entry name" value="CYTH_UCP016487"/>
    <property type="match status" value="1"/>
</dbReference>
<feature type="active site" description="Proton acceptor" evidence="1">
    <location>
        <position position="30"/>
    </location>
</feature>
<evidence type="ECO:0000313" key="4">
    <source>
        <dbReference type="Proteomes" id="UP000199312"/>
    </source>
</evidence>
<dbReference type="Pfam" id="PF01928">
    <property type="entry name" value="CYTH"/>
    <property type="match status" value="1"/>
</dbReference>
<proteinExistence type="predicted"/>
<dbReference type="RefSeq" id="WP_090227344.1">
    <property type="nucleotide sequence ID" value="NZ_FOZP01000006.1"/>
</dbReference>
<dbReference type="AlphaFoldDB" id="A0A1I6RIF0"/>
<dbReference type="EMBL" id="FOZP01000006">
    <property type="protein sequence ID" value="SFS64543.1"/>
    <property type="molecule type" value="Genomic_DNA"/>
</dbReference>
<dbReference type="PANTHER" id="PTHR40114:SF1">
    <property type="entry name" value="SLR0698 PROTEIN"/>
    <property type="match status" value="1"/>
</dbReference>
<dbReference type="SUPFAM" id="SSF55154">
    <property type="entry name" value="CYTH-like phosphatases"/>
    <property type="match status" value="1"/>
</dbReference>
<dbReference type="CDD" id="cd07891">
    <property type="entry name" value="CYTH-like_CthTTM-like_1"/>
    <property type="match status" value="1"/>
</dbReference>
<organism evidence="3 4">
    <name type="scientific">Lutibacter maritimus</name>
    <dbReference type="NCBI Taxonomy" id="593133"/>
    <lineage>
        <taxon>Bacteria</taxon>
        <taxon>Pseudomonadati</taxon>
        <taxon>Bacteroidota</taxon>
        <taxon>Flavobacteriia</taxon>
        <taxon>Flavobacteriales</taxon>
        <taxon>Flavobacteriaceae</taxon>
        <taxon>Lutibacter</taxon>
    </lineage>
</organism>
<reference evidence="4" key="1">
    <citation type="submission" date="2016-10" db="EMBL/GenBank/DDBJ databases">
        <authorList>
            <person name="Varghese N."/>
            <person name="Submissions S."/>
        </authorList>
    </citation>
    <scope>NUCLEOTIDE SEQUENCE [LARGE SCALE GENOMIC DNA]</scope>
    <source>
        <strain evidence="4">DSM 24450</strain>
    </source>
</reference>
<evidence type="ECO:0000259" key="2">
    <source>
        <dbReference type="PROSITE" id="PS51707"/>
    </source>
</evidence>
<dbReference type="InterPro" id="IPR023577">
    <property type="entry name" value="CYTH_domain"/>
</dbReference>
<dbReference type="InterPro" id="IPR012042">
    <property type="entry name" value="NeuTTM/CthTTM-like"/>
</dbReference>
<dbReference type="OrthoDB" id="9805588at2"/>
<accession>A0A1I6RIF0</accession>
<dbReference type="SMART" id="SM01118">
    <property type="entry name" value="CYTH"/>
    <property type="match status" value="1"/>
</dbReference>